<dbReference type="Proteomes" id="UP000659654">
    <property type="component" value="Unassembled WGS sequence"/>
</dbReference>
<evidence type="ECO:0000313" key="4">
    <source>
        <dbReference type="Proteomes" id="UP000095284"/>
    </source>
</evidence>
<dbReference type="AlphaFoldDB" id="A0A1I7RZC6"/>
<evidence type="ECO:0000256" key="1">
    <source>
        <dbReference type="SAM" id="MobiDB-lite"/>
    </source>
</evidence>
<feature type="compositionally biased region" description="Polar residues" evidence="1">
    <location>
        <begin position="333"/>
        <end position="343"/>
    </location>
</feature>
<gene>
    <name evidence="2" type="ORF">BXYJ_LOCUS6182</name>
</gene>
<sequence length="537" mass="59738">MPVRLFPSQSAAADPQQAQSSQTNPNHQTAFVLRQTDPDPWLELRELAEKEPESTGATPFTGAASGVNETQPLLGKKKRASSGAEIKPWPLKTRQQFENVCPRSVSWSLAKPNPKDPIKQRPSFGDSDNFNNNHSFENFEKRPADLRPRGSYKRATHRPPSFRLKTSPHPSSLIPPRSPRLVPNGGPTKPSPLLTPDPLWSPASRHLSAVPFAPLAPPFNFFGGGFGRRDYFGGPYQPVKRLQRRQSLAQAAEQLEAEQSFADIRPFGRRRTLASLALAKFKTRVNSKSADSISDLQKSLETEETQKKESTDTTKENPSVCVAEDLTKPDSPSEPTNPSSSRTLRPRYLTRQRRSLQPAYEPRFEPTQEVSSPKTERLQPLLTFTSGKKDKPTAPVRIVTPPSNIQSIHPKPSIPIVLYNQPETEQALEKSQTSDSTATVPKSTTSRATSTIRKLPYYPPKYTAPSQRPQNNRPVYQRASSGYSNRLPSSKSVTARVHPPAGRMWTAEDESDGEESQPSFDLDRNANEVGLDLELED</sequence>
<feature type="compositionally biased region" description="Basic and acidic residues" evidence="1">
    <location>
        <begin position="137"/>
        <end position="148"/>
    </location>
</feature>
<protein>
    <submittedName>
        <fullName evidence="2">(pine wood nematode) hypothetical protein</fullName>
    </submittedName>
</protein>
<name>A0A1I7RZC6_BURXY</name>
<evidence type="ECO:0000313" key="6">
    <source>
        <dbReference type="WBParaSite" id="BXY_0609600.1"/>
    </source>
</evidence>
<feature type="compositionally biased region" description="Basic residues" evidence="1">
    <location>
        <begin position="344"/>
        <end position="354"/>
    </location>
</feature>
<feature type="compositionally biased region" description="Low complexity" evidence="1">
    <location>
        <begin position="126"/>
        <end position="136"/>
    </location>
</feature>
<dbReference type="WBParaSite" id="BXY_0609600.1">
    <property type="protein sequence ID" value="BXY_0609600.1"/>
    <property type="gene ID" value="BXY_0609600"/>
</dbReference>
<feature type="region of interest" description="Disordered" evidence="1">
    <location>
        <begin position="47"/>
        <end position="195"/>
    </location>
</feature>
<feature type="compositionally biased region" description="Low complexity" evidence="1">
    <location>
        <begin position="167"/>
        <end position="183"/>
    </location>
</feature>
<reference evidence="6" key="1">
    <citation type="submission" date="2016-11" db="UniProtKB">
        <authorList>
            <consortium name="WormBaseParasite"/>
        </authorList>
    </citation>
    <scope>IDENTIFICATION</scope>
</reference>
<dbReference type="Proteomes" id="UP000095284">
    <property type="component" value="Unplaced"/>
</dbReference>
<evidence type="ECO:0000313" key="5">
    <source>
        <dbReference type="Proteomes" id="UP000659654"/>
    </source>
</evidence>
<keyword evidence="5" id="KW-1185">Reference proteome</keyword>
<proteinExistence type="predicted"/>
<evidence type="ECO:0000313" key="3">
    <source>
        <dbReference type="EMBL" id="CAG9106604.1"/>
    </source>
</evidence>
<feature type="compositionally biased region" description="Low complexity" evidence="1">
    <location>
        <begin position="7"/>
        <end position="22"/>
    </location>
</feature>
<dbReference type="EMBL" id="CAJFDI010000003">
    <property type="protein sequence ID" value="CAD5220445.1"/>
    <property type="molecule type" value="Genomic_DNA"/>
</dbReference>
<dbReference type="OrthoDB" id="10607992at2759"/>
<feature type="compositionally biased region" description="Basic and acidic residues" evidence="1">
    <location>
        <begin position="298"/>
        <end position="315"/>
    </location>
</feature>
<feature type="region of interest" description="Disordered" evidence="1">
    <location>
        <begin position="288"/>
        <end position="537"/>
    </location>
</feature>
<reference evidence="3" key="2">
    <citation type="submission" date="2020-08" db="EMBL/GenBank/DDBJ databases">
        <authorList>
            <person name="Kikuchi T."/>
        </authorList>
    </citation>
    <scope>NUCLEOTIDE SEQUENCE</scope>
    <source>
        <strain evidence="2">Ka4C1</strain>
    </source>
</reference>
<organism evidence="4 6">
    <name type="scientific">Bursaphelenchus xylophilus</name>
    <name type="common">Pinewood nematode worm</name>
    <name type="synonym">Aphelenchoides xylophilus</name>
    <dbReference type="NCBI Taxonomy" id="6326"/>
    <lineage>
        <taxon>Eukaryota</taxon>
        <taxon>Metazoa</taxon>
        <taxon>Ecdysozoa</taxon>
        <taxon>Nematoda</taxon>
        <taxon>Chromadorea</taxon>
        <taxon>Rhabditida</taxon>
        <taxon>Tylenchina</taxon>
        <taxon>Tylenchomorpha</taxon>
        <taxon>Aphelenchoidea</taxon>
        <taxon>Aphelenchoididae</taxon>
        <taxon>Bursaphelenchus</taxon>
    </lineage>
</organism>
<feature type="region of interest" description="Disordered" evidence="1">
    <location>
        <begin position="1"/>
        <end position="29"/>
    </location>
</feature>
<feature type="compositionally biased region" description="Polar residues" evidence="1">
    <location>
        <begin position="421"/>
        <end position="452"/>
    </location>
</feature>
<dbReference type="EMBL" id="CAJFCV020000003">
    <property type="protein sequence ID" value="CAG9106604.1"/>
    <property type="molecule type" value="Genomic_DNA"/>
</dbReference>
<accession>A0A1I7RZC6</accession>
<evidence type="ECO:0000313" key="2">
    <source>
        <dbReference type="EMBL" id="CAD5220445.1"/>
    </source>
</evidence>
<dbReference type="Proteomes" id="UP000582659">
    <property type="component" value="Unassembled WGS sequence"/>
</dbReference>
<feature type="compositionally biased region" description="Polar residues" evidence="1">
    <location>
        <begin position="288"/>
        <end position="297"/>
    </location>
</feature>
<feature type="compositionally biased region" description="Polar residues" evidence="1">
    <location>
        <begin position="464"/>
        <end position="493"/>
    </location>
</feature>